<sequence length="97" mass="10523">MDYNFATSTSESALLTMPHGAIGEDYNRTKDIRTYSIENAPSWYAFINGTLRREAPNGSLYVVTGCDKSATWGIVTNAENSSSSSLSLTFTVKLVSA</sequence>
<name>A0A167WRK3_9AGAM</name>
<dbReference type="OrthoDB" id="3222453at2759"/>
<proteinExistence type="predicted"/>
<dbReference type="EMBL" id="KV417789">
    <property type="protein sequence ID" value="KZP06398.1"/>
    <property type="molecule type" value="Genomic_DNA"/>
</dbReference>
<dbReference type="AlphaFoldDB" id="A0A167WRK3"/>
<dbReference type="Proteomes" id="UP000076532">
    <property type="component" value="Unassembled WGS sequence"/>
</dbReference>
<reference evidence="1 2" key="1">
    <citation type="journal article" date="2016" name="Mol. Biol. Evol.">
        <title>Comparative Genomics of Early-Diverging Mushroom-Forming Fungi Provides Insights into the Origins of Lignocellulose Decay Capabilities.</title>
        <authorList>
            <person name="Nagy L.G."/>
            <person name="Riley R."/>
            <person name="Tritt A."/>
            <person name="Adam C."/>
            <person name="Daum C."/>
            <person name="Floudas D."/>
            <person name="Sun H."/>
            <person name="Yadav J.S."/>
            <person name="Pangilinan J."/>
            <person name="Larsson K.H."/>
            <person name="Matsuura K."/>
            <person name="Barry K."/>
            <person name="Labutti K."/>
            <person name="Kuo R."/>
            <person name="Ohm R.A."/>
            <person name="Bhattacharya S.S."/>
            <person name="Shirouzu T."/>
            <person name="Yoshinaga Y."/>
            <person name="Martin F.M."/>
            <person name="Grigoriev I.V."/>
            <person name="Hibbett D.S."/>
        </authorList>
    </citation>
    <scope>NUCLEOTIDE SEQUENCE [LARGE SCALE GENOMIC DNA]</scope>
    <source>
        <strain evidence="1 2">CBS 109695</strain>
    </source>
</reference>
<feature type="non-terminal residue" evidence="1">
    <location>
        <position position="97"/>
    </location>
</feature>
<organism evidence="1 2">
    <name type="scientific">Athelia psychrophila</name>
    <dbReference type="NCBI Taxonomy" id="1759441"/>
    <lineage>
        <taxon>Eukaryota</taxon>
        <taxon>Fungi</taxon>
        <taxon>Dikarya</taxon>
        <taxon>Basidiomycota</taxon>
        <taxon>Agaricomycotina</taxon>
        <taxon>Agaricomycetes</taxon>
        <taxon>Agaricomycetidae</taxon>
        <taxon>Atheliales</taxon>
        <taxon>Atheliaceae</taxon>
        <taxon>Athelia</taxon>
    </lineage>
</organism>
<evidence type="ECO:0000313" key="1">
    <source>
        <dbReference type="EMBL" id="KZP06398.1"/>
    </source>
</evidence>
<evidence type="ECO:0000313" key="2">
    <source>
        <dbReference type="Proteomes" id="UP000076532"/>
    </source>
</evidence>
<protein>
    <submittedName>
        <fullName evidence="1">Uncharacterized protein</fullName>
    </submittedName>
</protein>
<keyword evidence="2" id="KW-1185">Reference proteome</keyword>
<accession>A0A167WRK3</accession>
<gene>
    <name evidence="1" type="ORF">FIBSPDRAFT_1001936</name>
</gene>